<dbReference type="PANTHER" id="PTHR43479:SF7">
    <property type="entry name" value="TETR-FAMILY TRANSCRIPTIONAL REGULATOR"/>
    <property type="match status" value="1"/>
</dbReference>
<dbReference type="PROSITE" id="PS50977">
    <property type="entry name" value="HTH_TETR_2"/>
    <property type="match status" value="1"/>
</dbReference>
<dbReference type="InterPro" id="IPR009057">
    <property type="entry name" value="Homeodomain-like_sf"/>
</dbReference>
<dbReference type="InterPro" id="IPR050624">
    <property type="entry name" value="HTH-type_Tx_Regulator"/>
</dbReference>
<dbReference type="Gene3D" id="1.10.357.10">
    <property type="entry name" value="Tetracycline Repressor, domain 2"/>
    <property type="match status" value="1"/>
</dbReference>
<feature type="DNA-binding region" description="H-T-H motif" evidence="2">
    <location>
        <begin position="32"/>
        <end position="51"/>
    </location>
</feature>
<comment type="caution">
    <text evidence="4">The sequence shown here is derived from an EMBL/GenBank/DDBJ whole genome shotgun (WGS) entry which is preliminary data.</text>
</comment>
<proteinExistence type="predicted"/>
<accession>A0A1Y4R1B5</accession>
<evidence type="ECO:0000313" key="4">
    <source>
        <dbReference type="EMBL" id="OUQ10911.1"/>
    </source>
</evidence>
<dbReference type="EMBL" id="NFLC01000006">
    <property type="protein sequence ID" value="OUQ10911.1"/>
    <property type="molecule type" value="Genomic_DNA"/>
</dbReference>
<feature type="domain" description="HTH tetR-type" evidence="3">
    <location>
        <begin position="9"/>
        <end position="69"/>
    </location>
</feature>
<evidence type="ECO:0000313" key="5">
    <source>
        <dbReference type="Proteomes" id="UP000196074"/>
    </source>
</evidence>
<organism evidence="4 5">
    <name type="scientific">Enterococcus cecorum</name>
    <dbReference type="NCBI Taxonomy" id="44008"/>
    <lineage>
        <taxon>Bacteria</taxon>
        <taxon>Bacillati</taxon>
        <taxon>Bacillota</taxon>
        <taxon>Bacilli</taxon>
        <taxon>Lactobacillales</taxon>
        <taxon>Enterococcaceae</taxon>
        <taxon>Enterococcus</taxon>
    </lineage>
</organism>
<dbReference type="SUPFAM" id="SSF46689">
    <property type="entry name" value="Homeodomain-like"/>
    <property type="match status" value="1"/>
</dbReference>
<protein>
    <submittedName>
        <fullName evidence="4">TetR family transcriptional regulator</fullName>
    </submittedName>
</protein>
<dbReference type="Pfam" id="PF00440">
    <property type="entry name" value="TetR_N"/>
    <property type="match status" value="1"/>
</dbReference>
<evidence type="ECO:0000256" key="2">
    <source>
        <dbReference type="PROSITE-ProRule" id="PRU00335"/>
    </source>
</evidence>
<gene>
    <name evidence="4" type="ORF">B5E88_04245</name>
</gene>
<dbReference type="AlphaFoldDB" id="A0A1Y4R1B5"/>
<name>A0A1Y4R1B5_9ENTE</name>
<evidence type="ECO:0000256" key="1">
    <source>
        <dbReference type="ARBA" id="ARBA00023125"/>
    </source>
</evidence>
<dbReference type="InterPro" id="IPR001647">
    <property type="entry name" value="HTH_TetR"/>
</dbReference>
<dbReference type="GO" id="GO:0003677">
    <property type="term" value="F:DNA binding"/>
    <property type="evidence" value="ECO:0007669"/>
    <property type="project" value="UniProtKB-UniRule"/>
</dbReference>
<sequence length="188" mass="22029">MTTIDIRSKKTRQQIIEAFITLLHQKSLEKIKIADITNQAQINRATFYNYFTDKYHLLDMITKETLLAQIQEQILPDETFSLELLKKIFLILADFHTDMASICKKNYVEALSFYTSPVLREDLQLILQRAIPKPLRTPESEILTTSTSWLLIGMAYEWKKSQKVPAALYFDSFKHQFEQYVLQIQMSA</sequence>
<dbReference type="PANTHER" id="PTHR43479">
    <property type="entry name" value="ACREF/ENVCD OPERON REPRESSOR-RELATED"/>
    <property type="match status" value="1"/>
</dbReference>
<dbReference type="Proteomes" id="UP000196074">
    <property type="component" value="Unassembled WGS sequence"/>
</dbReference>
<evidence type="ECO:0000259" key="3">
    <source>
        <dbReference type="PROSITE" id="PS50977"/>
    </source>
</evidence>
<dbReference type="RefSeq" id="WP_087214212.1">
    <property type="nucleotide sequence ID" value="NZ_JAXOGI010000003.1"/>
</dbReference>
<keyword evidence="1 2" id="KW-0238">DNA-binding</keyword>
<reference evidence="5" key="1">
    <citation type="submission" date="2017-04" db="EMBL/GenBank/DDBJ databases">
        <title>Function of individual gut microbiota members based on whole genome sequencing of pure cultures obtained from chicken caecum.</title>
        <authorList>
            <person name="Medvecky M."/>
            <person name="Cejkova D."/>
            <person name="Polansky O."/>
            <person name="Karasova D."/>
            <person name="Kubasova T."/>
            <person name="Cizek A."/>
            <person name="Rychlik I."/>
        </authorList>
    </citation>
    <scope>NUCLEOTIDE SEQUENCE [LARGE SCALE GENOMIC DNA]</scope>
    <source>
        <strain evidence="5">An144</strain>
    </source>
</reference>